<evidence type="ECO:0000256" key="1">
    <source>
        <dbReference type="SAM" id="SignalP"/>
    </source>
</evidence>
<evidence type="ECO:0000313" key="2">
    <source>
        <dbReference type="EMBL" id="KAF5361156.1"/>
    </source>
</evidence>
<feature type="chain" id="PRO_5033985953" evidence="1">
    <location>
        <begin position="26"/>
        <end position="220"/>
    </location>
</feature>
<dbReference type="Proteomes" id="UP000559256">
    <property type="component" value="Unassembled WGS sequence"/>
</dbReference>
<gene>
    <name evidence="2" type="ORF">D9758_009092</name>
</gene>
<dbReference type="EMBL" id="JAACJM010000042">
    <property type="protein sequence ID" value="KAF5361156.1"/>
    <property type="molecule type" value="Genomic_DNA"/>
</dbReference>
<sequence length="220" mass="23117">MPAQSWLLKLFFISATPALINIAQASTVTVKQVNIPPDNTYGVSPITSPIISNFFSYSEAGVKSDGSETTYVYEKLVSEMYDGFGLSVVPLPSHTTVSAEGTFVQSSGGFWVSEVDTAIVYEASGGGSMTVAGTATATVYQTCSLGSDGKYACLSELRGSGFLRGQTLSYTGATASDVVFTNVGELTDKKDNHAVGSTMTMAWQAMVVFGGMLIEGMLVL</sequence>
<reference evidence="2 3" key="1">
    <citation type="journal article" date="2020" name="ISME J.">
        <title>Uncovering the hidden diversity of litter-decomposition mechanisms in mushroom-forming fungi.</title>
        <authorList>
            <person name="Floudas D."/>
            <person name="Bentzer J."/>
            <person name="Ahren D."/>
            <person name="Johansson T."/>
            <person name="Persson P."/>
            <person name="Tunlid A."/>
        </authorList>
    </citation>
    <scope>NUCLEOTIDE SEQUENCE [LARGE SCALE GENOMIC DNA]</scope>
    <source>
        <strain evidence="2 3">CBS 291.85</strain>
    </source>
</reference>
<name>A0A8H5GA71_9AGAR</name>
<dbReference type="AlphaFoldDB" id="A0A8H5GA71"/>
<keyword evidence="1" id="KW-0732">Signal</keyword>
<accession>A0A8H5GA71</accession>
<evidence type="ECO:0000313" key="3">
    <source>
        <dbReference type="Proteomes" id="UP000559256"/>
    </source>
</evidence>
<proteinExistence type="predicted"/>
<organism evidence="2 3">
    <name type="scientific">Tetrapyrgos nigripes</name>
    <dbReference type="NCBI Taxonomy" id="182062"/>
    <lineage>
        <taxon>Eukaryota</taxon>
        <taxon>Fungi</taxon>
        <taxon>Dikarya</taxon>
        <taxon>Basidiomycota</taxon>
        <taxon>Agaricomycotina</taxon>
        <taxon>Agaricomycetes</taxon>
        <taxon>Agaricomycetidae</taxon>
        <taxon>Agaricales</taxon>
        <taxon>Marasmiineae</taxon>
        <taxon>Marasmiaceae</taxon>
        <taxon>Tetrapyrgos</taxon>
    </lineage>
</organism>
<dbReference type="OrthoDB" id="3026773at2759"/>
<protein>
    <submittedName>
        <fullName evidence="2">Uncharacterized protein</fullName>
    </submittedName>
</protein>
<comment type="caution">
    <text evidence="2">The sequence shown here is derived from an EMBL/GenBank/DDBJ whole genome shotgun (WGS) entry which is preliminary data.</text>
</comment>
<keyword evidence="3" id="KW-1185">Reference proteome</keyword>
<feature type="signal peptide" evidence="1">
    <location>
        <begin position="1"/>
        <end position="25"/>
    </location>
</feature>